<gene>
    <name evidence="1" type="ORF">IAA86_07055</name>
</gene>
<evidence type="ECO:0000313" key="1">
    <source>
        <dbReference type="EMBL" id="HIS74761.1"/>
    </source>
</evidence>
<name>A0A9D1FJ16_9BACT</name>
<dbReference type="EMBL" id="DVJQ01000059">
    <property type="protein sequence ID" value="HIS74761.1"/>
    <property type="molecule type" value="Genomic_DNA"/>
</dbReference>
<reference evidence="1" key="1">
    <citation type="submission" date="2020-10" db="EMBL/GenBank/DDBJ databases">
        <authorList>
            <person name="Gilroy R."/>
        </authorList>
    </citation>
    <scope>NUCLEOTIDE SEQUENCE</scope>
    <source>
        <strain evidence="1">CHK152-2871</strain>
    </source>
</reference>
<reference evidence="1" key="2">
    <citation type="journal article" date="2021" name="PeerJ">
        <title>Extensive microbial diversity within the chicken gut microbiome revealed by metagenomics and culture.</title>
        <authorList>
            <person name="Gilroy R."/>
            <person name="Ravi A."/>
            <person name="Getino M."/>
            <person name="Pursley I."/>
            <person name="Horton D.L."/>
            <person name="Alikhan N.F."/>
            <person name="Baker D."/>
            <person name="Gharbi K."/>
            <person name="Hall N."/>
            <person name="Watson M."/>
            <person name="Adriaenssens E.M."/>
            <person name="Foster-Nyarko E."/>
            <person name="Jarju S."/>
            <person name="Secka A."/>
            <person name="Antonio M."/>
            <person name="Oren A."/>
            <person name="Chaudhuri R.R."/>
            <person name="La Ragione R."/>
            <person name="Hildebrand F."/>
            <person name="Pallen M.J."/>
        </authorList>
    </citation>
    <scope>NUCLEOTIDE SEQUENCE</scope>
    <source>
        <strain evidence="1">CHK152-2871</strain>
    </source>
</reference>
<comment type="caution">
    <text evidence="1">The sequence shown here is derived from an EMBL/GenBank/DDBJ whole genome shotgun (WGS) entry which is preliminary data.</text>
</comment>
<protein>
    <submittedName>
        <fullName evidence="1">Uncharacterized protein</fullName>
    </submittedName>
</protein>
<accession>A0A9D1FJ16</accession>
<dbReference type="AlphaFoldDB" id="A0A9D1FJ16"/>
<dbReference type="Proteomes" id="UP000886865">
    <property type="component" value="Unassembled WGS sequence"/>
</dbReference>
<sequence length="412" mass="47440">MRISSDVCVFANTNKIQKFNKPSNLNFKSRYDDECETSIFDVVDEWQRNMQIEESSSGYYQDEITLARKLIGEDNLDKRRESIYADRYRVLKEEKAVLDGFMGRAIFGLLTVGASEVVRARDVANCSSKAKKWVDKIELIRLDLINARANETAADASNQNRLNDLRVKYVQANAHIKENVIRPKFLDLIQAQKEGFQVEIPNCVMFVNKDDNVSEQFINWTMREANVNSRKIDIFEDDLLDTLDSAEKNYQNTGRWNLIYVKNMDKAINPNVSDMSVIESMKAVMTLTAQDYHTTLIFSACDPQQLDEISIEPNRVKKIDITPAFDIDRAYKETMLDGLNNEEYVKNSPLCAINDMLTISGGEKYKLDFDKSNKKDIENAREYLVKHLTFSGLQRYISILNKAIENAWYIVG</sequence>
<evidence type="ECO:0000313" key="2">
    <source>
        <dbReference type="Proteomes" id="UP000886865"/>
    </source>
</evidence>
<proteinExistence type="predicted"/>
<organism evidence="1 2">
    <name type="scientific">Candidatus Galligastranaerophilus intestinavium</name>
    <dbReference type="NCBI Taxonomy" id="2840836"/>
    <lineage>
        <taxon>Bacteria</taxon>
        <taxon>Candidatus Galligastranaerophilus</taxon>
    </lineage>
</organism>